<dbReference type="EMBL" id="BDQB01000239">
    <property type="protein sequence ID" value="GBH22367.1"/>
    <property type="molecule type" value="Genomic_RNA"/>
</dbReference>
<dbReference type="GO" id="GO:0003968">
    <property type="term" value="F:RNA-directed RNA polymerase activity"/>
    <property type="evidence" value="ECO:0007669"/>
    <property type="project" value="InterPro"/>
</dbReference>
<dbReference type="Pfam" id="PF00680">
    <property type="entry name" value="RdRP_1"/>
    <property type="match status" value="1"/>
</dbReference>
<dbReference type="GO" id="GO:0003723">
    <property type="term" value="F:RNA binding"/>
    <property type="evidence" value="ECO:0007669"/>
    <property type="project" value="InterPro"/>
</dbReference>
<dbReference type="InterPro" id="IPR001205">
    <property type="entry name" value="RNA-dir_pol_C"/>
</dbReference>
<reference evidence="2" key="1">
    <citation type="submission" date="2017-04" db="EMBL/GenBank/DDBJ databases">
        <title>Unveiling RNA virosphere associated with marine microorganisms.</title>
        <authorList>
            <person name="Urayama S."/>
            <person name="Takaki Y."/>
            <person name="Nishi S."/>
            <person name="Yoshida Y."/>
            <person name="Deguchi S."/>
            <person name="Takai K."/>
            <person name="Nunoura T."/>
        </authorList>
    </citation>
    <scope>NUCLEOTIDE SEQUENCE</scope>
</reference>
<dbReference type="PROSITE" id="PS50507">
    <property type="entry name" value="RDRP_SSRNA_POS"/>
    <property type="match status" value="1"/>
</dbReference>
<proteinExistence type="predicted"/>
<dbReference type="GO" id="GO:0006351">
    <property type="term" value="P:DNA-templated transcription"/>
    <property type="evidence" value="ECO:0007669"/>
    <property type="project" value="InterPro"/>
</dbReference>
<dbReference type="InterPro" id="IPR007094">
    <property type="entry name" value="RNA-dir_pol_PSvirus"/>
</dbReference>
<protein>
    <submittedName>
        <fullName evidence="2">RdRp</fullName>
    </submittedName>
</protein>
<evidence type="ECO:0000259" key="1">
    <source>
        <dbReference type="PROSITE" id="PS50507"/>
    </source>
</evidence>
<accession>A0A2V0RB80</accession>
<comment type="caution">
    <text evidence="2">The sequence shown here is derived from an EMBL/GenBank/DDBJ whole genome shotgun (WGS) entry which is preliminary data.</text>
</comment>
<dbReference type="AlphaFoldDB" id="A0A2V0RB80"/>
<sequence>MVDTASRMVKLWTSHRKQIVKTKPKFPRGLLDDSLAGFIKFARSNIGRYLNLSQYEITKLGDTKLKQLFVRTWPGRNVQHFDSRMIDGKAVRKCWNVKLPKGKLSDMNGKIKPEVREALLIKPSRVAKLVGTAPFAVGSGPPKVTYPDKRWYQFLTERPEYAESWDPVECERASVSGVWETQHRDVQSLCDPIEHSMTYESLLAGLKARGDLISLPVCKAINCDSPMYVETNPKAQTGSVSSRLYGKTHETADKFMKPIACSILRVLKHKLVFDTSLWSLGGRARRQKINEDAPLRGRIVAMPDGVPKIIGLTIASLIYAGLKVLNYGNPFNECQICRTDFHGNFYSHTDRFESGGVRTIEADASKFDASTCEETMVVAFGILRSCFPDSDFIDHVFLYIMSGTITKNLVIPGRFIYRLTKGVPTGSPFTSILDTLVNFLAWSDYLTKYHPRHARRAFCVFFGDDTLVNIPDDMGFDIDQFEQRFAKYTGYSLSPCEIKSFHSPNWEKRPSFLKTIPCNGLPARLITDAMISASIVRRRNNTRCAYRDMVTGLAFAAPFNFHALDYIFDYREWLLRLRPTSGDGIDWHGSLPVSRKDRRDSFSYSKISENYLVPLNPIYELTKDVDLGNKPKQMNTLKHQLASHVPCWLTTSTWYTVHVPNVFTRRTSSLP</sequence>
<evidence type="ECO:0000313" key="2">
    <source>
        <dbReference type="EMBL" id="GBH22367.1"/>
    </source>
</evidence>
<name>A0A2V0RB80_9ZZZZ</name>
<dbReference type="Gene3D" id="3.30.70.270">
    <property type="match status" value="1"/>
</dbReference>
<feature type="domain" description="RdRp catalytic" evidence="1">
    <location>
        <begin position="357"/>
        <end position="478"/>
    </location>
</feature>
<dbReference type="InterPro" id="IPR043128">
    <property type="entry name" value="Rev_trsase/Diguanyl_cyclase"/>
</dbReference>
<dbReference type="SUPFAM" id="SSF56672">
    <property type="entry name" value="DNA/RNA polymerases"/>
    <property type="match status" value="1"/>
</dbReference>
<organism evidence="2">
    <name type="scientific">viral metagenome</name>
    <dbReference type="NCBI Taxonomy" id="1070528"/>
    <lineage>
        <taxon>unclassified sequences</taxon>
        <taxon>metagenomes</taxon>
        <taxon>organismal metagenomes</taxon>
    </lineage>
</organism>
<dbReference type="InterPro" id="IPR043502">
    <property type="entry name" value="DNA/RNA_pol_sf"/>
</dbReference>
<dbReference type="GO" id="GO:0039694">
    <property type="term" value="P:viral RNA genome replication"/>
    <property type="evidence" value="ECO:0007669"/>
    <property type="project" value="InterPro"/>
</dbReference>